<gene>
    <name evidence="7" type="ORF">GTHE00462_LOCUS17900</name>
</gene>
<feature type="repeat" description="TPR" evidence="5">
    <location>
        <begin position="16"/>
        <end position="49"/>
    </location>
</feature>
<dbReference type="InterPro" id="IPR017455">
    <property type="entry name" value="Znf_FYVE-rel"/>
</dbReference>
<protein>
    <recommendedName>
        <fullName evidence="6">FYVE-type domain-containing protein</fullName>
    </recommendedName>
</protein>
<dbReference type="SUPFAM" id="SSF57903">
    <property type="entry name" value="FYVE/PHD zinc finger"/>
    <property type="match status" value="1"/>
</dbReference>
<dbReference type="GO" id="GO:0008270">
    <property type="term" value="F:zinc ion binding"/>
    <property type="evidence" value="ECO:0007669"/>
    <property type="project" value="UniProtKB-KW"/>
</dbReference>
<sequence>MYNEIRMRVLGKRHCAMGLFSVGQIYMLLGDLEAALRHFVQAIECHSQAASKGVIKGELLDVAAAFYEMATIYEHKGQYDKAWELSQRAADRQCGRAKGGRAQSAAGQDVVENKIRALQERLKSRNSVWVKLLHGLKDWDPLWVPDDAAAACKVCSAEFGFIRRRHHCRMCGNVVCNSCSGHRPRGKRVCSQCYEDGGGIYLSLSQGINEKPQAASLQEAASAAPCCSERDQGYLVPDFTAENHSTY</sequence>
<keyword evidence="3" id="KW-0862">Zinc</keyword>
<dbReference type="EMBL" id="HBKN01022779">
    <property type="protein sequence ID" value="CAE2304624.1"/>
    <property type="molecule type" value="Transcribed_RNA"/>
</dbReference>
<dbReference type="SMART" id="SM00028">
    <property type="entry name" value="TPR"/>
    <property type="match status" value="2"/>
</dbReference>
<dbReference type="Gene3D" id="3.30.40.10">
    <property type="entry name" value="Zinc/RING finger domain, C3HC4 (zinc finger)"/>
    <property type="match status" value="1"/>
</dbReference>
<reference evidence="7" key="1">
    <citation type="submission" date="2021-01" db="EMBL/GenBank/DDBJ databases">
        <authorList>
            <person name="Corre E."/>
            <person name="Pelletier E."/>
            <person name="Niang G."/>
            <person name="Scheremetjew M."/>
            <person name="Finn R."/>
            <person name="Kale V."/>
            <person name="Holt S."/>
            <person name="Cochrane G."/>
            <person name="Meng A."/>
            <person name="Brown T."/>
            <person name="Cohen L."/>
        </authorList>
    </citation>
    <scope>NUCLEOTIDE SEQUENCE</scope>
    <source>
        <strain evidence="7">CCMP 2712</strain>
    </source>
</reference>
<keyword evidence="2 4" id="KW-0863">Zinc-finger</keyword>
<dbReference type="Gene3D" id="1.25.40.10">
    <property type="entry name" value="Tetratricopeptide repeat domain"/>
    <property type="match status" value="1"/>
</dbReference>
<dbReference type="SMART" id="SM00064">
    <property type="entry name" value="FYVE"/>
    <property type="match status" value="1"/>
</dbReference>
<keyword evidence="5" id="KW-0802">TPR repeat</keyword>
<evidence type="ECO:0000256" key="2">
    <source>
        <dbReference type="ARBA" id="ARBA00022771"/>
    </source>
</evidence>
<dbReference type="InterPro" id="IPR000306">
    <property type="entry name" value="Znf_FYVE"/>
</dbReference>
<dbReference type="InterPro" id="IPR011990">
    <property type="entry name" value="TPR-like_helical_dom_sf"/>
</dbReference>
<dbReference type="SUPFAM" id="SSF48452">
    <property type="entry name" value="TPR-like"/>
    <property type="match status" value="1"/>
</dbReference>
<evidence type="ECO:0000256" key="5">
    <source>
        <dbReference type="PROSITE-ProRule" id="PRU00339"/>
    </source>
</evidence>
<dbReference type="Pfam" id="PF01363">
    <property type="entry name" value="FYVE"/>
    <property type="match status" value="1"/>
</dbReference>
<feature type="domain" description="FYVE-type" evidence="6">
    <location>
        <begin position="146"/>
        <end position="198"/>
    </location>
</feature>
<dbReference type="PROSITE" id="PS50005">
    <property type="entry name" value="TPR"/>
    <property type="match status" value="1"/>
</dbReference>
<evidence type="ECO:0000256" key="3">
    <source>
        <dbReference type="ARBA" id="ARBA00022833"/>
    </source>
</evidence>
<keyword evidence="1" id="KW-0479">Metal-binding</keyword>
<evidence type="ECO:0000259" key="6">
    <source>
        <dbReference type="PROSITE" id="PS50178"/>
    </source>
</evidence>
<organism evidence="7">
    <name type="scientific">Guillardia theta</name>
    <name type="common">Cryptophyte</name>
    <name type="synonym">Cryptomonas phi</name>
    <dbReference type="NCBI Taxonomy" id="55529"/>
    <lineage>
        <taxon>Eukaryota</taxon>
        <taxon>Cryptophyceae</taxon>
        <taxon>Pyrenomonadales</taxon>
        <taxon>Geminigeraceae</taxon>
        <taxon>Guillardia</taxon>
    </lineage>
</organism>
<dbReference type="AlphaFoldDB" id="A0A7S4KSW1"/>
<proteinExistence type="predicted"/>
<evidence type="ECO:0000313" key="7">
    <source>
        <dbReference type="EMBL" id="CAE2304624.1"/>
    </source>
</evidence>
<dbReference type="PANTHER" id="PTHR39490">
    <property type="entry name" value="ARRESTIN DOMAIN-CONTAINING PROTEIN D"/>
    <property type="match status" value="1"/>
</dbReference>
<dbReference type="Pfam" id="PF13181">
    <property type="entry name" value="TPR_8"/>
    <property type="match status" value="1"/>
</dbReference>
<name>A0A7S4KSW1_GUITH</name>
<dbReference type="InterPro" id="IPR011011">
    <property type="entry name" value="Znf_FYVE_PHD"/>
</dbReference>
<dbReference type="InterPro" id="IPR052113">
    <property type="entry name" value="FYVE-type_Zinc_Finger"/>
</dbReference>
<evidence type="ECO:0000256" key="4">
    <source>
        <dbReference type="PROSITE-ProRule" id="PRU00091"/>
    </source>
</evidence>
<accession>A0A7S4KSW1</accession>
<dbReference type="InterPro" id="IPR013083">
    <property type="entry name" value="Znf_RING/FYVE/PHD"/>
</dbReference>
<dbReference type="PROSITE" id="PS50178">
    <property type="entry name" value="ZF_FYVE"/>
    <property type="match status" value="1"/>
</dbReference>
<evidence type="ECO:0000256" key="1">
    <source>
        <dbReference type="ARBA" id="ARBA00022723"/>
    </source>
</evidence>
<dbReference type="PANTHER" id="PTHR39490:SF8">
    <property type="entry name" value="ZINC FINGER FYVE DOMAIN-CONTAINING PROTEIN 21"/>
    <property type="match status" value="1"/>
</dbReference>
<dbReference type="InterPro" id="IPR019734">
    <property type="entry name" value="TPR_rpt"/>
</dbReference>